<evidence type="ECO:0000313" key="2">
    <source>
        <dbReference type="Proteomes" id="UP000265540"/>
    </source>
</evidence>
<comment type="caution">
    <text evidence="1">The sequence shown here is derived from an EMBL/GenBank/DDBJ whole genome shotgun (WGS) entry which is preliminary data.</text>
</comment>
<dbReference type="EMBL" id="QZJF01000008">
    <property type="protein sequence ID" value="RJR27659.1"/>
    <property type="molecule type" value="Genomic_DNA"/>
</dbReference>
<reference evidence="1 2" key="1">
    <citation type="journal article" date="2017" name="ISME J.">
        <title>Energy and carbon metabolisms in a deep terrestrial subsurface fluid microbial community.</title>
        <authorList>
            <person name="Momper L."/>
            <person name="Jungbluth S.P."/>
            <person name="Lee M.D."/>
            <person name="Amend J.P."/>
        </authorList>
    </citation>
    <scope>NUCLEOTIDE SEQUENCE [LARGE SCALE GENOMIC DNA]</scope>
    <source>
        <strain evidence="1">SURF_46</strain>
    </source>
</reference>
<organism evidence="1 2">
    <name type="scientific">candidate division WWE3 bacterium</name>
    <dbReference type="NCBI Taxonomy" id="2053526"/>
    <lineage>
        <taxon>Bacteria</taxon>
        <taxon>Katanobacteria</taxon>
    </lineage>
</organism>
<proteinExistence type="predicted"/>
<gene>
    <name evidence="1" type="ORF">C4561_01780</name>
</gene>
<evidence type="ECO:0000313" key="1">
    <source>
        <dbReference type="EMBL" id="RJR27659.1"/>
    </source>
</evidence>
<dbReference type="AlphaFoldDB" id="A0A3A4ZEQ8"/>
<protein>
    <submittedName>
        <fullName evidence="1">Uncharacterized protein</fullName>
    </submittedName>
</protein>
<name>A0A3A4ZEQ8_UNCKA</name>
<sequence>MDIEELRKQQSESSRALIAVEARLARGKDNVEIVSEKEVYLLDNDGVRYRRICGTALTTMPEGFYCLRPSGSGTNHLGVGRCSFHDRSKLLSSERKLLTVSDMLLKTGYGKELRKRFKTCETAESLFSSVDSELELLYRILRERLSKPAADLNEIRSMINQIIKVKMVRQDLLRASLFTRDELLKYFKLIVDTCKDILDETQFQRLMIVLNTVIGTKIESSQIDTVSDEELEQV</sequence>
<accession>A0A3A4ZEQ8</accession>
<dbReference type="Proteomes" id="UP000265540">
    <property type="component" value="Unassembled WGS sequence"/>
</dbReference>